<accession>A0ABR2C5K1</accession>
<evidence type="ECO:0000313" key="3">
    <source>
        <dbReference type="Proteomes" id="UP001472677"/>
    </source>
</evidence>
<protein>
    <submittedName>
        <fullName evidence="2">Uncharacterized protein</fullName>
    </submittedName>
</protein>
<evidence type="ECO:0000313" key="2">
    <source>
        <dbReference type="EMBL" id="KAK8514700.1"/>
    </source>
</evidence>
<feature type="compositionally biased region" description="Polar residues" evidence="1">
    <location>
        <begin position="20"/>
        <end position="32"/>
    </location>
</feature>
<feature type="region of interest" description="Disordered" evidence="1">
    <location>
        <begin position="76"/>
        <end position="108"/>
    </location>
</feature>
<proteinExistence type="predicted"/>
<gene>
    <name evidence="2" type="ORF">V6N12_057597</name>
</gene>
<evidence type="ECO:0000256" key="1">
    <source>
        <dbReference type="SAM" id="MobiDB-lite"/>
    </source>
</evidence>
<organism evidence="2 3">
    <name type="scientific">Hibiscus sabdariffa</name>
    <name type="common">roselle</name>
    <dbReference type="NCBI Taxonomy" id="183260"/>
    <lineage>
        <taxon>Eukaryota</taxon>
        <taxon>Viridiplantae</taxon>
        <taxon>Streptophyta</taxon>
        <taxon>Embryophyta</taxon>
        <taxon>Tracheophyta</taxon>
        <taxon>Spermatophyta</taxon>
        <taxon>Magnoliopsida</taxon>
        <taxon>eudicotyledons</taxon>
        <taxon>Gunneridae</taxon>
        <taxon>Pentapetalae</taxon>
        <taxon>rosids</taxon>
        <taxon>malvids</taxon>
        <taxon>Malvales</taxon>
        <taxon>Malvaceae</taxon>
        <taxon>Malvoideae</taxon>
        <taxon>Hibiscus</taxon>
    </lineage>
</organism>
<dbReference type="Proteomes" id="UP001472677">
    <property type="component" value="Unassembled WGS sequence"/>
</dbReference>
<dbReference type="EMBL" id="JBBPBM010000066">
    <property type="protein sequence ID" value="KAK8514700.1"/>
    <property type="molecule type" value="Genomic_DNA"/>
</dbReference>
<reference evidence="2 3" key="1">
    <citation type="journal article" date="2024" name="G3 (Bethesda)">
        <title>Genome assembly of Hibiscus sabdariffa L. provides insights into metabolisms of medicinal natural products.</title>
        <authorList>
            <person name="Kim T."/>
        </authorList>
    </citation>
    <scope>NUCLEOTIDE SEQUENCE [LARGE SCALE GENOMIC DNA]</scope>
    <source>
        <strain evidence="2">TK-2024</strain>
        <tissue evidence="2">Old leaves</tissue>
    </source>
</reference>
<keyword evidence="3" id="KW-1185">Reference proteome</keyword>
<name>A0ABR2C5K1_9ROSI</name>
<feature type="region of interest" description="Disordered" evidence="1">
    <location>
        <begin position="20"/>
        <end position="47"/>
    </location>
</feature>
<sequence length="216" mass="24035">MGRGWKLEFKDATIDPLNQATLKKTPANSVPYQSEDSSECSSSKERKCDDVERTSLIAKEVDKDVGGSIEQEACVLKSQENEKATSEHEGGEKNLGLSQLNGEEEESKQCLGQKDIHHKAQVFEENLGPSMEEELVEVNPFEKEGSLNGVGNQETQKDLDTLNSFRELESRIPFKESKTRKRYGTKMEAIGNGIPTGDKLVLRGLMFHGYLGVKPE</sequence>
<feature type="compositionally biased region" description="Basic and acidic residues" evidence="1">
    <location>
        <begin position="79"/>
        <end position="92"/>
    </location>
</feature>
<comment type="caution">
    <text evidence="2">The sequence shown here is derived from an EMBL/GenBank/DDBJ whole genome shotgun (WGS) entry which is preliminary data.</text>
</comment>